<dbReference type="Gene3D" id="3.40.50.80">
    <property type="entry name" value="Nucleotide-binding domain of ferredoxin-NADP reductase (FNR) module"/>
    <property type="match status" value="1"/>
</dbReference>
<dbReference type="PANTHER" id="PTHR47354:SF8">
    <property type="entry name" value="1,2-PHENYLACETYL-COA EPOXIDASE, SUBUNIT E"/>
    <property type="match status" value="1"/>
</dbReference>
<keyword evidence="16" id="KW-1185">Reference proteome</keyword>
<evidence type="ECO:0000256" key="12">
    <source>
        <dbReference type="ARBA" id="ARBA00023136"/>
    </source>
</evidence>
<evidence type="ECO:0000259" key="14">
    <source>
        <dbReference type="PROSITE" id="PS51384"/>
    </source>
</evidence>
<keyword evidence="7" id="KW-0274">FAD</keyword>
<dbReference type="SUPFAM" id="SSF52343">
    <property type="entry name" value="Ferredoxin reductase-like, C-terminal NADP-linked domain"/>
    <property type="match status" value="1"/>
</dbReference>
<feature type="transmembrane region" description="Helical" evidence="13">
    <location>
        <begin position="86"/>
        <end position="104"/>
    </location>
</feature>
<evidence type="ECO:0000256" key="2">
    <source>
        <dbReference type="ARBA" id="ARBA00004141"/>
    </source>
</evidence>
<evidence type="ECO:0000256" key="9">
    <source>
        <dbReference type="ARBA" id="ARBA00023002"/>
    </source>
</evidence>
<evidence type="ECO:0000313" key="15">
    <source>
        <dbReference type="EMBL" id="NYG05867.1"/>
    </source>
</evidence>
<keyword evidence="4 13" id="KW-0812">Transmembrane</keyword>
<dbReference type="GO" id="GO:0050660">
    <property type="term" value="F:flavin adenine dinucleotide binding"/>
    <property type="evidence" value="ECO:0007669"/>
    <property type="project" value="TreeGrafter"/>
</dbReference>
<evidence type="ECO:0000256" key="7">
    <source>
        <dbReference type="ARBA" id="ARBA00022827"/>
    </source>
</evidence>
<evidence type="ECO:0000256" key="8">
    <source>
        <dbReference type="ARBA" id="ARBA00022989"/>
    </source>
</evidence>
<proteinExistence type="predicted"/>
<evidence type="ECO:0000256" key="13">
    <source>
        <dbReference type="SAM" id="Phobius"/>
    </source>
</evidence>
<dbReference type="EMBL" id="JACCAB010000001">
    <property type="protein sequence ID" value="NYG05867.1"/>
    <property type="molecule type" value="Genomic_DNA"/>
</dbReference>
<protein>
    <submittedName>
        <fullName evidence="15">Ferredoxin-NADP reductase/DMSO/TMAO reductase YedYZ heme-binding membrane subunit</fullName>
    </submittedName>
</protein>
<dbReference type="GO" id="GO:0016491">
    <property type="term" value="F:oxidoreductase activity"/>
    <property type="evidence" value="ECO:0007669"/>
    <property type="project" value="UniProtKB-KW"/>
</dbReference>
<dbReference type="InterPro" id="IPR050415">
    <property type="entry name" value="MRET"/>
</dbReference>
<dbReference type="Proteomes" id="UP000573599">
    <property type="component" value="Unassembled WGS sequence"/>
</dbReference>
<evidence type="ECO:0000256" key="1">
    <source>
        <dbReference type="ARBA" id="ARBA00001974"/>
    </source>
</evidence>
<gene>
    <name evidence="15" type="ORF">BJ986_000354</name>
</gene>
<comment type="subcellular location">
    <subcellularLocation>
        <location evidence="2">Membrane</location>
        <topology evidence="2">Multi-pass membrane protein</topology>
    </subcellularLocation>
</comment>
<evidence type="ECO:0000256" key="4">
    <source>
        <dbReference type="ARBA" id="ARBA00022692"/>
    </source>
</evidence>
<feature type="domain" description="FAD-binding FR-type" evidence="14">
    <location>
        <begin position="254"/>
        <end position="354"/>
    </location>
</feature>
<dbReference type="SUPFAM" id="SSF63380">
    <property type="entry name" value="Riboflavin synthase domain-like"/>
    <property type="match status" value="1"/>
</dbReference>
<evidence type="ECO:0000256" key="3">
    <source>
        <dbReference type="ARBA" id="ARBA00022630"/>
    </source>
</evidence>
<dbReference type="PANTHER" id="PTHR47354">
    <property type="entry name" value="NADH OXIDOREDUCTASE HCR"/>
    <property type="match status" value="1"/>
</dbReference>
<keyword evidence="8 13" id="KW-1133">Transmembrane helix</keyword>
<comment type="cofactor">
    <cofactor evidence="1">
        <name>FAD</name>
        <dbReference type="ChEBI" id="CHEBI:57692"/>
    </cofactor>
</comment>
<dbReference type="InterPro" id="IPR013130">
    <property type="entry name" value="Fe3_Rdtase_TM_dom"/>
</dbReference>
<keyword evidence="9" id="KW-0560">Oxidoreductase</keyword>
<organism evidence="15 16">
    <name type="scientific">Pedococcus badiiscoriae</name>
    <dbReference type="NCBI Taxonomy" id="642776"/>
    <lineage>
        <taxon>Bacteria</taxon>
        <taxon>Bacillati</taxon>
        <taxon>Actinomycetota</taxon>
        <taxon>Actinomycetes</taxon>
        <taxon>Micrococcales</taxon>
        <taxon>Intrasporangiaceae</taxon>
        <taxon>Pedococcus</taxon>
    </lineage>
</organism>
<accession>A0A852W9I1</accession>
<dbReference type="Pfam" id="PF01794">
    <property type="entry name" value="Ferric_reduct"/>
    <property type="match status" value="1"/>
</dbReference>
<dbReference type="GO" id="GO:0051537">
    <property type="term" value="F:2 iron, 2 sulfur cluster binding"/>
    <property type="evidence" value="ECO:0007669"/>
    <property type="project" value="UniProtKB-KW"/>
</dbReference>
<dbReference type="Pfam" id="PF00175">
    <property type="entry name" value="NAD_binding_1"/>
    <property type="match status" value="1"/>
</dbReference>
<feature type="transmembrane region" description="Helical" evidence="13">
    <location>
        <begin position="196"/>
        <end position="217"/>
    </location>
</feature>
<dbReference type="GO" id="GO:0016020">
    <property type="term" value="C:membrane"/>
    <property type="evidence" value="ECO:0007669"/>
    <property type="project" value="UniProtKB-SubCell"/>
</dbReference>
<keyword evidence="12 13" id="KW-0472">Membrane</keyword>
<sequence length="489" mass="53283">MTTTDLPPHAVPRRTDAAHAAYRSEAGRADERRAVRRPVRVVPRWWRDASLSAFWLVLLWVTALWVQHGGIQDLGSLSGALTSTGRLTGLVASALLLVQVFLMARVPWFEQAWGQDELARTHRLVGFTSFNLLWAHIVLITLGYAAASPLGLWGTIVDFVLNYPGMLLALAGTVALCLVVVTSVRKARRRLRYESWHLIHLYGYLGAGLALPHQLWTGQEFLASTASTVFWWGLYAACAATVLVFRVGLPLVRSLRAPLRVVAVHEEAPGVTTVVVGGPGVARMRPAAGQFFQWRFVDGPGWTRANPYSLSAAPDGRHLRVTAAHVGDGTQRLASLQPGTRVLVEGPYGRLHPGVRTRRKVLLMGAGIGITPIRALLEGLDQDPGDVVVIHRASTPEQFVLGEEMFRLATARGARYVTVEGHRVPGRDTWLPAAAAHLTDAAGLAQLVPDVAERDVFLCGAPAWMEAARQAALDCGVPAANVHLERFEY</sequence>
<keyword evidence="3" id="KW-0285">Flavoprotein</keyword>
<reference evidence="15 16" key="1">
    <citation type="submission" date="2020-07" db="EMBL/GenBank/DDBJ databases">
        <title>Sequencing the genomes of 1000 actinobacteria strains.</title>
        <authorList>
            <person name="Klenk H.-P."/>
        </authorList>
    </citation>
    <scope>NUCLEOTIDE SEQUENCE [LARGE SCALE GENOMIC DNA]</scope>
    <source>
        <strain evidence="15 16">DSM 23987</strain>
    </source>
</reference>
<dbReference type="CDD" id="cd06198">
    <property type="entry name" value="FNR_like_3"/>
    <property type="match status" value="1"/>
</dbReference>
<evidence type="ECO:0000256" key="11">
    <source>
        <dbReference type="ARBA" id="ARBA00023014"/>
    </source>
</evidence>
<evidence type="ECO:0000256" key="10">
    <source>
        <dbReference type="ARBA" id="ARBA00023004"/>
    </source>
</evidence>
<keyword evidence="11" id="KW-0411">Iron-sulfur</keyword>
<evidence type="ECO:0000256" key="5">
    <source>
        <dbReference type="ARBA" id="ARBA00022714"/>
    </source>
</evidence>
<dbReference type="Gene3D" id="2.40.30.10">
    <property type="entry name" value="Translation factors"/>
    <property type="match status" value="1"/>
</dbReference>
<comment type="caution">
    <text evidence="15">The sequence shown here is derived from an EMBL/GenBank/DDBJ whole genome shotgun (WGS) entry which is preliminary data.</text>
</comment>
<evidence type="ECO:0000256" key="6">
    <source>
        <dbReference type="ARBA" id="ARBA00022723"/>
    </source>
</evidence>
<dbReference type="InterPro" id="IPR017927">
    <property type="entry name" value="FAD-bd_FR_type"/>
</dbReference>
<dbReference type="AlphaFoldDB" id="A0A852W9I1"/>
<keyword evidence="6" id="KW-0479">Metal-binding</keyword>
<keyword evidence="10" id="KW-0408">Iron</keyword>
<evidence type="ECO:0000313" key="16">
    <source>
        <dbReference type="Proteomes" id="UP000573599"/>
    </source>
</evidence>
<dbReference type="PROSITE" id="PS51384">
    <property type="entry name" value="FAD_FR"/>
    <property type="match status" value="1"/>
</dbReference>
<feature type="transmembrane region" description="Helical" evidence="13">
    <location>
        <begin position="45"/>
        <end position="66"/>
    </location>
</feature>
<name>A0A852W9I1_9MICO</name>
<dbReference type="GO" id="GO:0046872">
    <property type="term" value="F:metal ion binding"/>
    <property type="evidence" value="ECO:0007669"/>
    <property type="project" value="UniProtKB-KW"/>
</dbReference>
<dbReference type="InterPro" id="IPR001433">
    <property type="entry name" value="OxRdtase_FAD/NAD-bd"/>
</dbReference>
<feature type="transmembrane region" description="Helical" evidence="13">
    <location>
        <begin position="229"/>
        <end position="249"/>
    </location>
</feature>
<dbReference type="InterPro" id="IPR039261">
    <property type="entry name" value="FNR_nucleotide-bd"/>
</dbReference>
<feature type="transmembrane region" description="Helical" evidence="13">
    <location>
        <begin position="124"/>
        <end position="146"/>
    </location>
</feature>
<feature type="transmembrane region" description="Helical" evidence="13">
    <location>
        <begin position="166"/>
        <end position="184"/>
    </location>
</feature>
<dbReference type="RefSeq" id="WP_337794655.1">
    <property type="nucleotide sequence ID" value="NZ_JACCAB010000001.1"/>
</dbReference>
<keyword evidence="5" id="KW-0001">2Fe-2S</keyword>
<dbReference type="InterPro" id="IPR017938">
    <property type="entry name" value="Riboflavin_synthase-like_b-brl"/>
</dbReference>